<organism evidence="3 4">
    <name type="scientific">Diaminobutyricimonas aerilata</name>
    <dbReference type="NCBI Taxonomy" id="1162967"/>
    <lineage>
        <taxon>Bacteria</taxon>
        <taxon>Bacillati</taxon>
        <taxon>Actinomycetota</taxon>
        <taxon>Actinomycetes</taxon>
        <taxon>Micrococcales</taxon>
        <taxon>Microbacteriaceae</taxon>
        <taxon>Diaminobutyricimonas</taxon>
    </lineage>
</organism>
<keyword evidence="4" id="KW-1185">Reference proteome</keyword>
<dbReference type="GO" id="GO:0009432">
    <property type="term" value="P:SOS response"/>
    <property type="evidence" value="ECO:0007669"/>
    <property type="project" value="UniProtKB-KW"/>
</dbReference>
<gene>
    <name evidence="3" type="ORF">CLV46_0411</name>
</gene>
<protein>
    <submittedName>
        <fullName evidence="3">Putative ATPase</fullName>
    </submittedName>
</protein>
<dbReference type="GO" id="GO:0016887">
    <property type="term" value="F:ATP hydrolysis activity"/>
    <property type="evidence" value="ECO:0007669"/>
    <property type="project" value="InterPro"/>
</dbReference>
<dbReference type="InterPro" id="IPR014555">
    <property type="entry name" value="RecF-like"/>
</dbReference>
<dbReference type="EMBL" id="PGFF01000001">
    <property type="protein sequence ID" value="PJJ70882.1"/>
    <property type="molecule type" value="Genomic_DNA"/>
</dbReference>
<sequence length="382" mass="41165">MLTAVAISGYRSVHDLVLPLSGLNVITGANGSGKSNVYRALRLIAGMAEGGAIRALAREGGLDAVLWAGPEQPVKPGSTAQGTMRTRPIALQLGFASDDLGYLVDLGLPVPAESTMFNRDPVIKRESVFAGPVARPSALLVERRNAHVRVRDDAWHDVPYAPPGHRSILGELGDTQTTPELLTLRNRLRDWRFYDHLRTDIDAPARRPQIGTRTPVLSDDGSDLAAALRTIVEDGGARTLDATIDEAFPGSRIEVAATDGVFTLGLRQSGLLRPLGAAELSDGTLRFLLLTAALLTPQPPELMVLNEPETSLHVDLLPALASLIRRASENTQVVVITHAQRLAELLGEAPEVNALTLVKRSDATDIDGLGMLERPRWDWGKR</sequence>
<dbReference type="Proteomes" id="UP000228758">
    <property type="component" value="Unassembled WGS sequence"/>
</dbReference>
<keyword evidence="1" id="KW-0742">SOS response</keyword>
<dbReference type="InterPro" id="IPR027417">
    <property type="entry name" value="P-loop_NTPase"/>
</dbReference>
<dbReference type="PIRSF" id="PIRSF029347">
    <property type="entry name" value="RecF"/>
    <property type="match status" value="1"/>
</dbReference>
<evidence type="ECO:0000256" key="1">
    <source>
        <dbReference type="ARBA" id="ARBA00023236"/>
    </source>
</evidence>
<comment type="caution">
    <text evidence="3">The sequence shown here is derived from an EMBL/GenBank/DDBJ whole genome shotgun (WGS) entry which is preliminary data.</text>
</comment>
<dbReference type="GO" id="GO:0000731">
    <property type="term" value="P:DNA synthesis involved in DNA repair"/>
    <property type="evidence" value="ECO:0007669"/>
    <property type="project" value="TreeGrafter"/>
</dbReference>
<dbReference type="PANTHER" id="PTHR32182">
    <property type="entry name" value="DNA REPLICATION AND REPAIR PROTEIN RECF"/>
    <property type="match status" value="1"/>
</dbReference>
<feature type="domain" description="ATPase AAA-type core" evidence="2">
    <location>
        <begin position="23"/>
        <end position="338"/>
    </location>
</feature>
<name>A0A2M9CGA7_9MICO</name>
<dbReference type="PANTHER" id="PTHR32182:SF25">
    <property type="entry name" value="SLR1056 PROTEIN"/>
    <property type="match status" value="1"/>
</dbReference>
<reference evidence="3 4" key="1">
    <citation type="submission" date="2017-11" db="EMBL/GenBank/DDBJ databases">
        <title>Genomic Encyclopedia of Archaeal and Bacterial Type Strains, Phase II (KMG-II): From Individual Species to Whole Genera.</title>
        <authorList>
            <person name="Goeker M."/>
        </authorList>
    </citation>
    <scope>NUCLEOTIDE SEQUENCE [LARGE SCALE GENOMIC DNA]</scope>
    <source>
        <strain evidence="3 4">DSM 27393</strain>
    </source>
</reference>
<keyword evidence="1" id="KW-0227">DNA damage</keyword>
<dbReference type="RefSeq" id="WP_100363256.1">
    <property type="nucleotide sequence ID" value="NZ_PGFF01000001.1"/>
</dbReference>
<dbReference type="OrthoDB" id="104167at2"/>
<dbReference type="Gene3D" id="3.40.50.300">
    <property type="entry name" value="P-loop containing nucleotide triphosphate hydrolases"/>
    <property type="match status" value="2"/>
</dbReference>
<accession>A0A2M9CGA7</accession>
<evidence type="ECO:0000313" key="4">
    <source>
        <dbReference type="Proteomes" id="UP000228758"/>
    </source>
</evidence>
<dbReference type="SUPFAM" id="SSF52540">
    <property type="entry name" value="P-loop containing nucleoside triphosphate hydrolases"/>
    <property type="match status" value="1"/>
</dbReference>
<evidence type="ECO:0000313" key="3">
    <source>
        <dbReference type="EMBL" id="PJJ70882.1"/>
    </source>
</evidence>
<dbReference type="Pfam" id="PF13304">
    <property type="entry name" value="AAA_21"/>
    <property type="match status" value="1"/>
</dbReference>
<dbReference type="InterPro" id="IPR003959">
    <property type="entry name" value="ATPase_AAA_core"/>
</dbReference>
<evidence type="ECO:0000259" key="2">
    <source>
        <dbReference type="Pfam" id="PF13304"/>
    </source>
</evidence>
<proteinExistence type="predicted"/>
<dbReference type="GO" id="GO:0005524">
    <property type="term" value="F:ATP binding"/>
    <property type="evidence" value="ECO:0007669"/>
    <property type="project" value="InterPro"/>
</dbReference>
<dbReference type="GO" id="GO:0006302">
    <property type="term" value="P:double-strand break repair"/>
    <property type="evidence" value="ECO:0007669"/>
    <property type="project" value="TreeGrafter"/>
</dbReference>
<dbReference type="FunFam" id="3.40.50.300:FF:002708">
    <property type="entry name" value="FeS assembly ATPase SufC"/>
    <property type="match status" value="1"/>
</dbReference>
<dbReference type="AlphaFoldDB" id="A0A2M9CGA7"/>